<feature type="domain" description="ATP-citrate synthase/succinyl-CoA ligase C-terminal" evidence="9">
    <location>
        <begin position="266"/>
        <end position="317"/>
    </location>
</feature>
<proteinExistence type="predicted"/>
<dbReference type="InterPro" id="IPR002020">
    <property type="entry name" value="Citrate_synthase"/>
</dbReference>
<keyword evidence="7" id="KW-0547">Nucleotide-binding</keyword>
<dbReference type="PANTHER" id="PTHR23118:SF55">
    <property type="entry name" value="ATP CITRATE SYNTHASE"/>
    <property type="match status" value="1"/>
</dbReference>
<dbReference type="PROSITE" id="PS01217">
    <property type="entry name" value="SUCCINYL_COA_LIG_3"/>
    <property type="match status" value="1"/>
</dbReference>
<gene>
    <name evidence="10" type="primary">ACLB-2_2</name>
    <name evidence="10" type="ORF">HAX54_052346</name>
</gene>
<evidence type="ECO:0000256" key="2">
    <source>
        <dbReference type="ARBA" id="ARBA00011412"/>
    </source>
</evidence>
<keyword evidence="4" id="KW-0963">Cytoplasm</keyword>
<dbReference type="Proteomes" id="UP000823775">
    <property type="component" value="Unassembled WGS sequence"/>
</dbReference>
<evidence type="ECO:0000256" key="3">
    <source>
        <dbReference type="ARBA" id="ARBA00012639"/>
    </source>
</evidence>
<comment type="subcellular location">
    <subcellularLocation>
        <location evidence="1">Cytoplasm</location>
    </subcellularLocation>
</comment>
<evidence type="ECO:0000313" key="11">
    <source>
        <dbReference type="Proteomes" id="UP000823775"/>
    </source>
</evidence>
<dbReference type="PANTHER" id="PTHR23118">
    <property type="entry name" value="ATP-CITRATE SYNTHASE"/>
    <property type="match status" value="1"/>
</dbReference>
<dbReference type="Pfam" id="PF00549">
    <property type="entry name" value="Ligase_CoA"/>
    <property type="match status" value="1"/>
</dbReference>
<evidence type="ECO:0000256" key="8">
    <source>
        <dbReference type="ARBA" id="ARBA00023098"/>
    </source>
</evidence>
<evidence type="ECO:0000259" key="9">
    <source>
        <dbReference type="Pfam" id="PF00549"/>
    </source>
</evidence>
<dbReference type="Gene3D" id="3.40.50.720">
    <property type="entry name" value="NAD(P)-binding Rossmann-like Domain"/>
    <property type="match status" value="1"/>
</dbReference>
<accession>A0ABS8SZT5</accession>
<comment type="caution">
    <text evidence="10">The sequence shown here is derived from an EMBL/GenBank/DDBJ whole genome shotgun (WGS) entry which is preliminary data.</text>
</comment>
<evidence type="ECO:0000313" key="10">
    <source>
        <dbReference type="EMBL" id="MCD7464254.1"/>
    </source>
</evidence>
<dbReference type="InterPro" id="IPR005811">
    <property type="entry name" value="SUCC_ACL_C"/>
</dbReference>
<organism evidence="10 11">
    <name type="scientific">Datura stramonium</name>
    <name type="common">Jimsonweed</name>
    <name type="synonym">Common thornapple</name>
    <dbReference type="NCBI Taxonomy" id="4076"/>
    <lineage>
        <taxon>Eukaryota</taxon>
        <taxon>Viridiplantae</taxon>
        <taxon>Streptophyta</taxon>
        <taxon>Embryophyta</taxon>
        <taxon>Tracheophyta</taxon>
        <taxon>Spermatophyta</taxon>
        <taxon>Magnoliopsida</taxon>
        <taxon>eudicotyledons</taxon>
        <taxon>Gunneridae</taxon>
        <taxon>Pentapetalae</taxon>
        <taxon>asterids</taxon>
        <taxon>lamiids</taxon>
        <taxon>Solanales</taxon>
        <taxon>Solanaceae</taxon>
        <taxon>Solanoideae</taxon>
        <taxon>Datureae</taxon>
        <taxon>Datura</taxon>
    </lineage>
</organism>
<comment type="subunit">
    <text evidence="2">Heterooctamer of 4 alpha and 4 beta chains.</text>
</comment>
<evidence type="ECO:0000256" key="5">
    <source>
        <dbReference type="ARBA" id="ARBA00022516"/>
    </source>
</evidence>
<dbReference type="InterPro" id="IPR033847">
    <property type="entry name" value="Citrt_syn/SCS-alpha_CS"/>
</dbReference>
<evidence type="ECO:0000256" key="7">
    <source>
        <dbReference type="ARBA" id="ARBA00022741"/>
    </source>
</evidence>
<evidence type="ECO:0000256" key="1">
    <source>
        <dbReference type="ARBA" id="ARBA00004496"/>
    </source>
</evidence>
<evidence type="ECO:0000256" key="4">
    <source>
        <dbReference type="ARBA" id="ARBA00022490"/>
    </source>
</evidence>
<dbReference type="EC" id="2.3.3.8" evidence="3"/>
<keyword evidence="8" id="KW-0443">Lipid metabolism</keyword>
<sequence>MITGEGFKILIQRKFLASCEGCKQNLYSTQLLELWPTINVSLIQRHCMEYEKRLLFADGVKRDKMWGEVIERDPSCRGEVIESNSNSIPAFGITLVSCNSMLKPVGKSSFLYPNFDLEHHILGVSIKSAEWLLDNFSPKLHKLCSTTTSSFLSNGCLTLISFCEEIAIPVHSTIEAACAAHPTADVFINFASFRSQPSELYIIAEGVPESDTKQLIGFAKANNKVVIGPATVGGIQAGAFKIGDTAGTIDNIIQCKLYRPGSVGFVSKSGGMSNELYNTIARVTDGVYEGIAIGGDVFPGSTLSDHVLRFNNIPQVKNDCCTWGTRWTR</sequence>
<keyword evidence="5" id="KW-0444">Lipid biosynthesis</keyword>
<name>A0ABS8SZT5_DATST</name>
<dbReference type="SUPFAM" id="SSF52210">
    <property type="entry name" value="Succinyl-CoA synthetase domains"/>
    <property type="match status" value="1"/>
</dbReference>
<protein>
    <recommendedName>
        <fullName evidence="3">ATP citrate synthase</fullName>
        <ecNumber evidence="3">2.3.3.8</ecNumber>
    </recommendedName>
</protein>
<dbReference type="PROSITE" id="PS01216">
    <property type="entry name" value="SUCCINYL_COA_LIG_1"/>
    <property type="match status" value="1"/>
</dbReference>
<keyword evidence="6" id="KW-0808">Transferase</keyword>
<dbReference type="InterPro" id="IPR017866">
    <property type="entry name" value="Succ-CoA_synthase_bsu_CS"/>
</dbReference>
<keyword evidence="11" id="KW-1185">Reference proteome</keyword>
<evidence type="ECO:0000256" key="6">
    <source>
        <dbReference type="ARBA" id="ARBA00022679"/>
    </source>
</evidence>
<dbReference type="Gene3D" id="3.40.50.261">
    <property type="entry name" value="Succinyl-CoA synthetase domains"/>
    <property type="match status" value="1"/>
</dbReference>
<dbReference type="EMBL" id="JACEIK010000947">
    <property type="protein sequence ID" value="MCD7464254.1"/>
    <property type="molecule type" value="Genomic_DNA"/>
</dbReference>
<dbReference type="InterPro" id="IPR016102">
    <property type="entry name" value="Succinyl-CoA_synth-like"/>
</dbReference>
<reference evidence="10 11" key="1">
    <citation type="journal article" date="2021" name="BMC Genomics">
        <title>Datura genome reveals duplications of psychoactive alkaloid biosynthetic genes and high mutation rate following tissue culture.</title>
        <authorList>
            <person name="Rajewski A."/>
            <person name="Carter-House D."/>
            <person name="Stajich J."/>
            <person name="Litt A."/>
        </authorList>
    </citation>
    <scope>NUCLEOTIDE SEQUENCE [LARGE SCALE GENOMIC DNA]</scope>
    <source>
        <strain evidence="10">AR-01</strain>
    </source>
</reference>